<name>A0AAV3XXW7_9GAST</name>
<dbReference type="EMBL" id="BLXT01000289">
    <property type="protein sequence ID" value="GFN75649.1"/>
    <property type="molecule type" value="Genomic_DNA"/>
</dbReference>
<organism evidence="6 7">
    <name type="scientific">Plakobranchus ocellatus</name>
    <dbReference type="NCBI Taxonomy" id="259542"/>
    <lineage>
        <taxon>Eukaryota</taxon>
        <taxon>Metazoa</taxon>
        <taxon>Spiralia</taxon>
        <taxon>Lophotrochozoa</taxon>
        <taxon>Mollusca</taxon>
        <taxon>Gastropoda</taxon>
        <taxon>Heterobranchia</taxon>
        <taxon>Euthyneura</taxon>
        <taxon>Panpulmonata</taxon>
        <taxon>Sacoglossa</taxon>
        <taxon>Placobranchoidea</taxon>
        <taxon>Plakobranchidae</taxon>
        <taxon>Plakobranchus</taxon>
    </lineage>
</organism>
<dbReference type="SUPFAM" id="SSF52540">
    <property type="entry name" value="P-loop containing nucleoside triphosphate hydrolases"/>
    <property type="match status" value="1"/>
</dbReference>
<sequence length="405" mass="46405">MNSAVAKSGEMFKMNVKRMGTPKRLVPAGMLCSEKYSDRKCIIMAPTTDIDLLLIGKTGVGKSALGNAILRRNAFQSIDSTCSVTTEVQFEFSDYKGKIIKVVDGPGVGDIRWNKPDCLKLLREQMGKAMVINPHGYHAFLLVVRYGTRFTEEDKDTIELLKSLFGQDFVGKYCILAMTHGDNFQHNIESRPGGDTFPEWCSRQTGIFQELLKECNNRIVLFDNTTQEEEKRDAQLDKLLEMVSHLQSQGQRYTDDNFQKAGALQEKALVESKKPVIQEETLQEVSLIVQKLNDEKISLHYDKPITPLQELSKRCGRLVEKLKEQDKQTGSLQDLIENVQNVKQSIDNAILINSAASKEKRKMEEKEKERRAKMDNEVQRKKQQMEEEMRKKMNLQKQQYENMIL</sequence>
<dbReference type="PROSITE" id="PS51720">
    <property type="entry name" value="G_AIG1"/>
    <property type="match status" value="1"/>
</dbReference>
<keyword evidence="2" id="KW-0547">Nucleotide-binding</keyword>
<dbReference type="InterPro" id="IPR006703">
    <property type="entry name" value="G_AIG1"/>
</dbReference>
<dbReference type="Proteomes" id="UP000735302">
    <property type="component" value="Unassembled WGS sequence"/>
</dbReference>
<dbReference type="InterPro" id="IPR045058">
    <property type="entry name" value="GIMA/IAN/Toc"/>
</dbReference>
<dbReference type="GO" id="GO:0005525">
    <property type="term" value="F:GTP binding"/>
    <property type="evidence" value="ECO:0007669"/>
    <property type="project" value="UniProtKB-KW"/>
</dbReference>
<keyword evidence="3" id="KW-0342">GTP-binding</keyword>
<evidence type="ECO:0000259" key="5">
    <source>
        <dbReference type="PROSITE" id="PS51720"/>
    </source>
</evidence>
<dbReference type="FunFam" id="3.40.50.300:FF:000840">
    <property type="entry name" value="Immune-associated nucleotide-binding protein 9"/>
    <property type="match status" value="1"/>
</dbReference>
<dbReference type="PANTHER" id="PTHR10903:SF184">
    <property type="entry name" value="GTP-BINDING PROTEIN A"/>
    <property type="match status" value="1"/>
</dbReference>
<accession>A0AAV3XXW7</accession>
<dbReference type="AlphaFoldDB" id="A0AAV3XXW7"/>
<protein>
    <submittedName>
        <fullName evidence="6">Immune-associated nucleotide-binding protein 9</fullName>
    </submittedName>
</protein>
<feature type="compositionally biased region" description="Basic and acidic residues" evidence="4">
    <location>
        <begin position="357"/>
        <end position="391"/>
    </location>
</feature>
<evidence type="ECO:0000256" key="2">
    <source>
        <dbReference type="ARBA" id="ARBA00022741"/>
    </source>
</evidence>
<feature type="region of interest" description="Disordered" evidence="4">
    <location>
        <begin position="357"/>
        <end position="405"/>
    </location>
</feature>
<keyword evidence="7" id="KW-1185">Reference proteome</keyword>
<gene>
    <name evidence="6" type="ORF">PoB_000215500</name>
</gene>
<evidence type="ECO:0000313" key="6">
    <source>
        <dbReference type="EMBL" id="GFN75649.1"/>
    </source>
</evidence>
<evidence type="ECO:0000313" key="7">
    <source>
        <dbReference type="Proteomes" id="UP000735302"/>
    </source>
</evidence>
<comment type="similarity">
    <text evidence="1">Belongs to the TRAFAC class TrmE-Era-EngA-EngB-Septin-like GTPase superfamily. AIG1/Toc34/Toc159-like paraseptin GTPase family. IAN subfamily.</text>
</comment>
<evidence type="ECO:0000256" key="4">
    <source>
        <dbReference type="SAM" id="MobiDB-lite"/>
    </source>
</evidence>
<dbReference type="InterPro" id="IPR027417">
    <property type="entry name" value="P-loop_NTPase"/>
</dbReference>
<evidence type="ECO:0000256" key="3">
    <source>
        <dbReference type="ARBA" id="ARBA00023134"/>
    </source>
</evidence>
<feature type="domain" description="AIG1-type G" evidence="5">
    <location>
        <begin position="47"/>
        <end position="262"/>
    </location>
</feature>
<dbReference type="Pfam" id="PF04548">
    <property type="entry name" value="AIG1"/>
    <property type="match status" value="1"/>
</dbReference>
<evidence type="ECO:0000256" key="1">
    <source>
        <dbReference type="ARBA" id="ARBA00008535"/>
    </source>
</evidence>
<feature type="compositionally biased region" description="Polar residues" evidence="4">
    <location>
        <begin position="395"/>
        <end position="405"/>
    </location>
</feature>
<proteinExistence type="inferred from homology"/>
<dbReference type="PANTHER" id="PTHR10903">
    <property type="entry name" value="GTPASE, IMAP FAMILY MEMBER-RELATED"/>
    <property type="match status" value="1"/>
</dbReference>
<reference evidence="6 7" key="1">
    <citation type="journal article" date="2021" name="Elife">
        <title>Chloroplast acquisition without the gene transfer in kleptoplastic sea slugs, Plakobranchus ocellatus.</title>
        <authorList>
            <person name="Maeda T."/>
            <person name="Takahashi S."/>
            <person name="Yoshida T."/>
            <person name="Shimamura S."/>
            <person name="Takaki Y."/>
            <person name="Nagai Y."/>
            <person name="Toyoda A."/>
            <person name="Suzuki Y."/>
            <person name="Arimoto A."/>
            <person name="Ishii H."/>
            <person name="Satoh N."/>
            <person name="Nishiyama T."/>
            <person name="Hasebe M."/>
            <person name="Maruyama T."/>
            <person name="Minagawa J."/>
            <person name="Obokata J."/>
            <person name="Shigenobu S."/>
        </authorList>
    </citation>
    <scope>NUCLEOTIDE SEQUENCE [LARGE SCALE GENOMIC DNA]</scope>
</reference>
<dbReference type="Gene3D" id="3.40.50.300">
    <property type="entry name" value="P-loop containing nucleotide triphosphate hydrolases"/>
    <property type="match status" value="1"/>
</dbReference>
<comment type="caution">
    <text evidence="6">The sequence shown here is derived from an EMBL/GenBank/DDBJ whole genome shotgun (WGS) entry which is preliminary data.</text>
</comment>